<feature type="transmembrane region" description="Helical" evidence="2">
    <location>
        <begin position="184"/>
        <end position="200"/>
    </location>
</feature>
<reference evidence="4 5" key="1">
    <citation type="submission" date="2020-10" db="EMBL/GenBank/DDBJ databases">
        <title>ChiBAC.</title>
        <authorList>
            <person name="Zenner C."/>
            <person name="Hitch T.C.A."/>
            <person name="Clavel T."/>
        </authorList>
    </citation>
    <scope>NUCLEOTIDE SEQUENCE [LARGE SCALE GENOMIC DNA]</scope>
    <source>
        <strain evidence="4 5">DSM 109015</strain>
    </source>
</reference>
<keyword evidence="2" id="KW-0812">Transmembrane</keyword>
<accession>A0ABR9R4F2</accession>
<evidence type="ECO:0000256" key="1">
    <source>
        <dbReference type="SAM" id="MobiDB-lite"/>
    </source>
</evidence>
<protein>
    <submittedName>
        <fullName evidence="4">DUF2628 domain-containing protein</fullName>
    </submittedName>
</protein>
<comment type="caution">
    <text evidence="4">The sequence shown here is derived from an EMBL/GenBank/DDBJ whole genome shotgun (WGS) entry which is preliminary data.</text>
</comment>
<keyword evidence="2" id="KW-0472">Membrane</keyword>
<dbReference type="Pfam" id="PF14446">
    <property type="entry name" value="Prok-RING_1"/>
    <property type="match status" value="1"/>
</dbReference>
<keyword evidence="2" id="KW-1133">Transmembrane helix</keyword>
<sequence length="339" mass="37187">MANYKGNHCPVCNEVFAEGDDIVVCPDCGTPYHRACWFKTGVCIHKDLHGTGFEWKPDVVPGVDDTRVCPNCGTPNPASERYCGHCGVPLPLPDDTSPDSEQDQGPIYARPNGPAPRRTAPGSNSGSSGTNGQADSFGGMFRRELGPDDPIDGIKARDWASYLGGSSLYYLLQFLRMDETRRKTSVSFAAFFLGPVYFFYRKMWKAGVLFAVISLALTFPTVLALLQAAGSPLVAGMSLGWLTTASYVCAFLNWCQMFVRSLFALYWYKKESARRIREIYDRVPEGEARSDALILRGGTSIAAVVVYLLVYMALVIGLYWLMGPGRDAAVNALMSAFVM</sequence>
<proteinExistence type="predicted"/>
<evidence type="ECO:0000256" key="2">
    <source>
        <dbReference type="SAM" id="Phobius"/>
    </source>
</evidence>
<gene>
    <name evidence="4" type="ORF">INF35_09545</name>
</gene>
<dbReference type="EMBL" id="JADCKC010000003">
    <property type="protein sequence ID" value="MBE5038024.1"/>
    <property type="molecule type" value="Genomic_DNA"/>
</dbReference>
<dbReference type="InterPro" id="IPR024399">
    <property type="entry name" value="DUF2628"/>
</dbReference>
<feature type="compositionally biased region" description="Low complexity" evidence="1">
    <location>
        <begin position="122"/>
        <end position="132"/>
    </location>
</feature>
<feature type="domain" description="Zinc-ribbon" evidence="3">
    <location>
        <begin position="69"/>
        <end position="87"/>
    </location>
</feature>
<evidence type="ECO:0000313" key="4">
    <source>
        <dbReference type="EMBL" id="MBE5038024.1"/>
    </source>
</evidence>
<feature type="region of interest" description="Disordered" evidence="1">
    <location>
        <begin position="93"/>
        <end position="141"/>
    </location>
</feature>
<dbReference type="Pfam" id="PF13240">
    <property type="entry name" value="Zn_Ribbon_1"/>
    <property type="match status" value="1"/>
</dbReference>
<organism evidence="4 5">
    <name type="scientific">Gemmiger gallinarum</name>
    <dbReference type="NCBI Taxonomy" id="2779354"/>
    <lineage>
        <taxon>Bacteria</taxon>
        <taxon>Bacillati</taxon>
        <taxon>Bacillota</taxon>
        <taxon>Clostridia</taxon>
        <taxon>Eubacteriales</taxon>
        <taxon>Gemmiger</taxon>
    </lineage>
</organism>
<keyword evidence="5" id="KW-1185">Reference proteome</keyword>
<evidence type="ECO:0000259" key="3">
    <source>
        <dbReference type="Pfam" id="PF13240"/>
    </source>
</evidence>
<feature type="transmembrane region" description="Helical" evidence="2">
    <location>
        <begin position="207"/>
        <end position="229"/>
    </location>
</feature>
<dbReference type="Pfam" id="PF10947">
    <property type="entry name" value="DUF2628"/>
    <property type="match status" value="1"/>
</dbReference>
<dbReference type="Proteomes" id="UP000768567">
    <property type="component" value="Unassembled WGS sequence"/>
</dbReference>
<dbReference type="InterPro" id="IPR039522">
    <property type="entry name" value="RING_finger_1_prok"/>
</dbReference>
<feature type="transmembrane region" description="Helical" evidence="2">
    <location>
        <begin position="241"/>
        <end position="268"/>
    </location>
</feature>
<feature type="transmembrane region" description="Helical" evidence="2">
    <location>
        <begin position="301"/>
        <end position="322"/>
    </location>
</feature>
<evidence type="ECO:0000313" key="5">
    <source>
        <dbReference type="Proteomes" id="UP000768567"/>
    </source>
</evidence>
<dbReference type="RefSeq" id="WP_193501890.1">
    <property type="nucleotide sequence ID" value="NZ_JADCKC010000003.1"/>
</dbReference>
<dbReference type="InterPro" id="IPR026870">
    <property type="entry name" value="Zinc_ribbon_dom"/>
</dbReference>
<dbReference type="CDD" id="cd16448">
    <property type="entry name" value="RING-H2"/>
    <property type="match status" value="1"/>
</dbReference>
<name>A0ABR9R4F2_9FIRM</name>